<comment type="catalytic activity">
    <reaction evidence="7 8">
        <text>a 6-O-methyl-2'-deoxyguanosine in DNA + L-cysteinyl-[protein] = S-methyl-L-cysteinyl-[protein] + a 2'-deoxyguanosine in DNA</text>
        <dbReference type="Rhea" id="RHEA:24000"/>
        <dbReference type="Rhea" id="RHEA-COMP:10131"/>
        <dbReference type="Rhea" id="RHEA-COMP:10132"/>
        <dbReference type="Rhea" id="RHEA-COMP:11367"/>
        <dbReference type="Rhea" id="RHEA-COMP:11368"/>
        <dbReference type="ChEBI" id="CHEBI:29950"/>
        <dbReference type="ChEBI" id="CHEBI:82612"/>
        <dbReference type="ChEBI" id="CHEBI:85445"/>
        <dbReference type="ChEBI" id="CHEBI:85448"/>
        <dbReference type="EC" id="2.1.1.63"/>
    </reaction>
</comment>
<dbReference type="Gene3D" id="3.30.160.70">
    <property type="entry name" value="Methylated DNA-protein cysteine methyltransferase domain"/>
    <property type="match status" value="1"/>
</dbReference>
<dbReference type="Proteomes" id="UP001595693">
    <property type="component" value="Unassembled WGS sequence"/>
</dbReference>
<evidence type="ECO:0000259" key="10">
    <source>
        <dbReference type="Pfam" id="PF02870"/>
    </source>
</evidence>
<dbReference type="InterPro" id="IPR036388">
    <property type="entry name" value="WH-like_DNA-bd_sf"/>
</dbReference>
<feature type="active site" description="Nucleophile; methyl group acceptor" evidence="8">
    <location>
        <position position="139"/>
    </location>
</feature>
<dbReference type="PROSITE" id="PS00374">
    <property type="entry name" value="MGMT"/>
    <property type="match status" value="1"/>
</dbReference>
<dbReference type="PANTHER" id="PTHR10815">
    <property type="entry name" value="METHYLATED-DNA--PROTEIN-CYSTEINE METHYLTRANSFERASE"/>
    <property type="match status" value="1"/>
</dbReference>
<dbReference type="RefSeq" id="WP_055401924.1">
    <property type="nucleotide sequence ID" value="NZ_JAMXAX010000175.1"/>
</dbReference>
<keyword evidence="6 8" id="KW-0234">DNA repair</keyword>
<dbReference type="HAMAP" id="MF_00772">
    <property type="entry name" value="OGT"/>
    <property type="match status" value="1"/>
</dbReference>
<dbReference type="NCBIfam" id="TIGR00589">
    <property type="entry name" value="ogt"/>
    <property type="match status" value="1"/>
</dbReference>
<organism evidence="11 12">
    <name type="scientific">Acidovorax facilis</name>
    <dbReference type="NCBI Taxonomy" id="12917"/>
    <lineage>
        <taxon>Bacteria</taxon>
        <taxon>Pseudomonadati</taxon>
        <taxon>Pseudomonadota</taxon>
        <taxon>Betaproteobacteria</taxon>
        <taxon>Burkholderiales</taxon>
        <taxon>Comamonadaceae</taxon>
        <taxon>Acidovorax</taxon>
    </lineage>
</organism>
<dbReference type="EC" id="2.1.1.63" evidence="8"/>
<dbReference type="CDD" id="cd06445">
    <property type="entry name" value="ATase"/>
    <property type="match status" value="1"/>
</dbReference>
<reference evidence="12" key="1">
    <citation type="journal article" date="2019" name="Int. J. Syst. Evol. Microbiol.">
        <title>The Global Catalogue of Microorganisms (GCM) 10K type strain sequencing project: providing services to taxonomists for standard genome sequencing and annotation.</title>
        <authorList>
            <consortium name="The Broad Institute Genomics Platform"/>
            <consortium name="The Broad Institute Genome Sequencing Center for Infectious Disease"/>
            <person name="Wu L."/>
            <person name="Ma J."/>
        </authorList>
    </citation>
    <scope>NUCLEOTIDE SEQUENCE [LARGE SCALE GENOMIC DNA]</scope>
    <source>
        <strain evidence="12">CCUG 2113</strain>
    </source>
</reference>
<dbReference type="EMBL" id="JBHSAJ010000185">
    <property type="protein sequence ID" value="MFC3938685.1"/>
    <property type="molecule type" value="Genomic_DNA"/>
</dbReference>
<sequence>MQFHPHTVQMRTSTALGPVRLAASPAGLVGVWFEGQRHEPSQRLHGPTAWADTASHPVLEEAAHQLQQYLAGQRAGFDLPLDLSGGTPFQQAVWRALLAIGRGATTSYGALSRQLGRPLAVRALGAAVGRNPLSVVVPCHRVVGASGSLTGYAGGLDRKAVLLTLENALPSTSPNAFRKGHA</sequence>
<evidence type="ECO:0000256" key="5">
    <source>
        <dbReference type="ARBA" id="ARBA00022763"/>
    </source>
</evidence>
<comment type="function">
    <text evidence="8">Involved in the cellular defense against the biological effects of O6-methylguanine (O6-MeG) and O4-methylthymine (O4-MeT) in DNA. Repairs the methylated nucleobase in DNA by stoichiometrically transferring the methyl group to a cysteine residue in the enzyme. This is a suicide reaction: the enzyme is irreversibly inactivated.</text>
</comment>
<evidence type="ECO:0000256" key="3">
    <source>
        <dbReference type="ARBA" id="ARBA00022603"/>
    </source>
</evidence>
<dbReference type="SUPFAM" id="SSF53155">
    <property type="entry name" value="Methylated DNA-protein cysteine methyltransferase domain"/>
    <property type="match status" value="1"/>
</dbReference>
<dbReference type="Gene3D" id="1.10.10.10">
    <property type="entry name" value="Winged helix-like DNA-binding domain superfamily/Winged helix DNA-binding domain"/>
    <property type="match status" value="1"/>
</dbReference>
<evidence type="ECO:0000256" key="6">
    <source>
        <dbReference type="ARBA" id="ARBA00023204"/>
    </source>
</evidence>
<dbReference type="InterPro" id="IPR023546">
    <property type="entry name" value="MGMT"/>
</dbReference>
<comment type="miscellaneous">
    <text evidence="8">This enzyme catalyzes only one turnover and therefore is not strictly catalytic. According to one definition, an enzyme is a biocatalyst that acts repeatedly and over many reaction cycles.</text>
</comment>
<feature type="domain" description="Methylguanine DNA methyltransferase ribonuclease-like" evidence="10">
    <location>
        <begin position="13"/>
        <end position="83"/>
    </location>
</feature>
<proteinExistence type="inferred from homology"/>
<dbReference type="InterPro" id="IPR014048">
    <property type="entry name" value="MethylDNA_cys_MeTrfase_DNA-bd"/>
</dbReference>
<keyword evidence="4 8" id="KW-0808">Transferase</keyword>
<protein>
    <recommendedName>
        <fullName evidence="8">Methylated-DNA--protein-cysteine methyltransferase</fullName>
        <ecNumber evidence="8">2.1.1.63</ecNumber>
    </recommendedName>
    <alternativeName>
        <fullName evidence="8">6-O-methylguanine-DNA methyltransferase</fullName>
        <shortName evidence="8">MGMT</shortName>
    </alternativeName>
    <alternativeName>
        <fullName evidence="8">O-6-methylguanine-DNA-alkyltransferase</fullName>
    </alternativeName>
</protein>
<evidence type="ECO:0000256" key="4">
    <source>
        <dbReference type="ARBA" id="ARBA00022679"/>
    </source>
</evidence>
<dbReference type="InterPro" id="IPR001497">
    <property type="entry name" value="MethylDNA_cys_MeTrfase_AS"/>
</dbReference>
<feature type="domain" description="Methylated-DNA-[protein]-cysteine S-methyltransferase DNA binding" evidence="9">
    <location>
        <begin position="88"/>
        <end position="167"/>
    </location>
</feature>
<comment type="similarity">
    <text evidence="8">Belongs to the MGMT family.</text>
</comment>
<accession>A0ABV8DJH5</accession>
<dbReference type="PANTHER" id="PTHR10815:SF5">
    <property type="entry name" value="METHYLATED-DNA--PROTEIN-CYSTEINE METHYLTRANSFERASE"/>
    <property type="match status" value="1"/>
</dbReference>
<dbReference type="InterPro" id="IPR036217">
    <property type="entry name" value="MethylDNA_cys_MeTrfase_DNAb"/>
</dbReference>
<evidence type="ECO:0000313" key="11">
    <source>
        <dbReference type="EMBL" id="MFC3938685.1"/>
    </source>
</evidence>
<evidence type="ECO:0000256" key="1">
    <source>
        <dbReference type="ARBA" id="ARBA00001286"/>
    </source>
</evidence>
<dbReference type="GO" id="GO:0032259">
    <property type="term" value="P:methylation"/>
    <property type="evidence" value="ECO:0007669"/>
    <property type="project" value="UniProtKB-KW"/>
</dbReference>
<evidence type="ECO:0000256" key="8">
    <source>
        <dbReference type="HAMAP-Rule" id="MF_00772"/>
    </source>
</evidence>
<dbReference type="InterPro" id="IPR036631">
    <property type="entry name" value="MGMT_N_sf"/>
</dbReference>
<comment type="caution">
    <text evidence="11">The sequence shown here is derived from an EMBL/GenBank/DDBJ whole genome shotgun (WGS) entry which is preliminary data.</text>
</comment>
<keyword evidence="5 8" id="KW-0227">DNA damage</keyword>
<evidence type="ECO:0000259" key="9">
    <source>
        <dbReference type="Pfam" id="PF01035"/>
    </source>
</evidence>
<dbReference type="Pfam" id="PF01035">
    <property type="entry name" value="DNA_binding_1"/>
    <property type="match status" value="1"/>
</dbReference>
<dbReference type="Pfam" id="PF02870">
    <property type="entry name" value="Methyltransf_1N"/>
    <property type="match status" value="1"/>
</dbReference>
<evidence type="ECO:0000313" key="12">
    <source>
        <dbReference type="Proteomes" id="UP001595693"/>
    </source>
</evidence>
<keyword evidence="3 8" id="KW-0489">Methyltransferase</keyword>
<keyword evidence="2 8" id="KW-0963">Cytoplasm</keyword>
<evidence type="ECO:0000256" key="7">
    <source>
        <dbReference type="ARBA" id="ARBA00049348"/>
    </source>
</evidence>
<dbReference type="InterPro" id="IPR008332">
    <property type="entry name" value="MethylG_MeTrfase_N"/>
</dbReference>
<evidence type="ECO:0000256" key="2">
    <source>
        <dbReference type="ARBA" id="ARBA00022490"/>
    </source>
</evidence>
<comment type="subcellular location">
    <subcellularLocation>
        <location evidence="8">Cytoplasm</location>
    </subcellularLocation>
</comment>
<gene>
    <name evidence="11" type="ORF">ACFOW3_29105</name>
</gene>
<comment type="catalytic activity">
    <reaction evidence="1 8">
        <text>a 4-O-methyl-thymidine in DNA + L-cysteinyl-[protein] = a thymidine in DNA + S-methyl-L-cysteinyl-[protein]</text>
        <dbReference type="Rhea" id="RHEA:53428"/>
        <dbReference type="Rhea" id="RHEA-COMP:10131"/>
        <dbReference type="Rhea" id="RHEA-COMP:10132"/>
        <dbReference type="Rhea" id="RHEA-COMP:13555"/>
        <dbReference type="Rhea" id="RHEA-COMP:13556"/>
        <dbReference type="ChEBI" id="CHEBI:29950"/>
        <dbReference type="ChEBI" id="CHEBI:82612"/>
        <dbReference type="ChEBI" id="CHEBI:137386"/>
        <dbReference type="ChEBI" id="CHEBI:137387"/>
        <dbReference type="EC" id="2.1.1.63"/>
    </reaction>
</comment>
<keyword evidence="12" id="KW-1185">Reference proteome</keyword>
<dbReference type="SUPFAM" id="SSF46767">
    <property type="entry name" value="Methylated DNA-protein cysteine methyltransferase, C-terminal domain"/>
    <property type="match status" value="1"/>
</dbReference>
<name>A0ABV8DJH5_9BURK</name>
<dbReference type="GO" id="GO:0003908">
    <property type="term" value="F:methylated-DNA-[protein]-cysteine S-methyltransferase activity"/>
    <property type="evidence" value="ECO:0007669"/>
    <property type="project" value="UniProtKB-EC"/>
</dbReference>